<evidence type="ECO:0008006" key="3">
    <source>
        <dbReference type="Google" id="ProtNLM"/>
    </source>
</evidence>
<reference evidence="1 2" key="1">
    <citation type="submission" date="2019-12" db="EMBL/GenBank/DDBJ databases">
        <authorList>
            <person name="Li J."/>
            <person name="Shi Y."/>
            <person name="Xu G."/>
            <person name="Xiao D."/>
            <person name="Ran X."/>
        </authorList>
    </citation>
    <scope>NUCLEOTIDE SEQUENCE [LARGE SCALE GENOMIC DNA]</scope>
    <source>
        <strain evidence="1 2">JCM 15915</strain>
    </source>
</reference>
<keyword evidence="2" id="KW-1185">Reference proteome</keyword>
<gene>
    <name evidence="1" type="ORF">GMA10_06070</name>
</gene>
<organism evidence="1 2">
    <name type="scientific">Rothia koreensis</name>
    <dbReference type="NCBI Taxonomy" id="592378"/>
    <lineage>
        <taxon>Bacteria</taxon>
        <taxon>Bacillati</taxon>
        <taxon>Actinomycetota</taxon>
        <taxon>Actinomycetes</taxon>
        <taxon>Micrococcales</taxon>
        <taxon>Micrococcaceae</taxon>
        <taxon>Rothia</taxon>
    </lineage>
</organism>
<name>A0A7K1LHX2_9MICC</name>
<dbReference type="RefSeq" id="WP_129315531.1">
    <property type="nucleotide sequence ID" value="NZ_NOIQ01000008.1"/>
</dbReference>
<accession>A0A7K1LHX2</accession>
<sequence>MVSAFDDPVVAAVRYLRPYVRRVEGGEPDGKDYDPDELIVIVQDGGGAGEYAYQLSDTRLTFEVRSGDRGLAADTATLVDALIRDWPYRSGGVYYRGALSRPTFSPEADRRIPAYVWTVNLSFRGHSLSV</sequence>
<dbReference type="Proteomes" id="UP000462152">
    <property type="component" value="Unassembled WGS sequence"/>
</dbReference>
<protein>
    <recommendedName>
        <fullName evidence="3">Tail terminator</fullName>
    </recommendedName>
</protein>
<comment type="caution">
    <text evidence="1">The sequence shown here is derived from an EMBL/GenBank/DDBJ whole genome shotgun (WGS) entry which is preliminary data.</text>
</comment>
<evidence type="ECO:0000313" key="2">
    <source>
        <dbReference type="Proteomes" id="UP000462152"/>
    </source>
</evidence>
<evidence type="ECO:0000313" key="1">
    <source>
        <dbReference type="EMBL" id="MUN54779.1"/>
    </source>
</evidence>
<dbReference type="AlphaFoldDB" id="A0A7K1LHX2"/>
<proteinExistence type="predicted"/>
<dbReference type="EMBL" id="WOGT01000002">
    <property type="protein sequence ID" value="MUN54779.1"/>
    <property type="molecule type" value="Genomic_DNA"/>
</dbReference>